<dbReference type="GO" id="GO:0016491">
    <property type="term" value="F:oxidoreductase activity"/>
    <property type="evidence" value="ECO:0007669"/>
    <property type="project" value="UniProtKB-KW"/>
</dbReference>
<accession>A0A844W876</accession>
<gene>
    <name evidence="6" type="ORF">GLS40_15000</name>
</gene>
<dbReference type="Pfam" id="PF14833">
    <property type="entry name" value="NAD_binding_11"/>
    <property type="match status" value="1"/>
</dbReference>
<dbReference type="InterPro" id="IPR008927">
    <property type="entry name" value="6-PGluconate_DH-like_C_sf"/>
</dbReference>
<dbReference type="InterPro" id="IPR015815">
    <property type="entry name" value="HIBADH-related"/>
</dbReference>
<dbReference type="InterPro" id="IPR013328">
    <property type="entry name" value="6PGD_dom2"/>
</dbReference>
<evidence type="ECO:0000259" key="4">
    <source>
        <dbReference type="Pfam" id="PF03446"/>
    </source>
</evidence>
<feature type="domain" description="6-phosphogluconate dehydrogenase NADP-binding" evidence="4">
    <location>
        <begin position="4"/>
        <end position="163"/>
    </location>
</feature>
<protein>
    <submittedName>
        <fullName evidence="6">NAD-binding protein</fullName>
    </submittedName>
</protein>
<evidence type="ECO:0000259" key="5">
    <source>
        <dbReference type="Pfam" id="PF14833"/>
    </source>
</evidence>
<dbReference type="Gene3D" id="3.40.50.720">
    <property type="entry name" value="NAD(P)-binding Rossmann-like Domain"/>
    <property type="match status" value="1"/>
</dbReference>
<dbReference type="InterPro" id="IPR006115">
    <property type="entry name" value="6PGDH_NADP-bd"/>
</dbReference>
<feature type="domain" description="3-hydroxyisobutyrate dehydrogenase-like NAD-binding" evidence="5">
    <location>
        <begin position="166"/>
        <end position="285"/>
    </location>
</feature>
<dbReference type="PANTHER" id="PTHR43060:SF15">
    <property type="entry name" value="3-HYDROXYISOBUTYRATE DEHYDROGENASE-LIKE 1, MITOCHONDRIAL-RELATED"/>
    <property type="match status" value="1"/>
</dbReference>
<dbReference type="InterPro" id="IPR029154">
    <property type="entry name" value="HIBADH-like_NADP-bd"/>
</dbReference>
<keyword evidence="1" id="KW-0560">Oxidoreductase</keyword>
<evidence type="ECO:0000256" key="2">
    <source>
        <dbReference type="ARBA" id="ARBA00023027"/>
    </source>
</evidence>
<dbReference type="AlphaFoldDB" id="A0A844W876"/>
<feature type="active site" evidence="3">
    <location>
        <position position="172"/>
    </location>
</feature>
<evidence type="ECO:0000313" key="7">
    <source>
        <dbReference type="Proteomes" id="UP000443843"/>
    </source>
</evidence>
<dbReference type="Gene3D" id="1.10.1040.10">
    <property type="entry name" value="N-(1-d-carboxylethyl)-l-norvaline Dehydrogenase, domain 2"/>
    <property type="match status" value="1"/>
</dbReference>
<dbReference type="Pfam" id="PF03446">
    <property type="entry name" value="NAD_binding_2"/>
    <property type="match status" value="1"/>
</dbReference>
<dbReference type="SUPFAM" id="SSF51735">
    <property type="entry name" value="NAD(P)-binding Rossmann-fold domains"/>
    <property type="match status" value="1"/>
</dbReference>
<dbReference type="Proteomes" id="UP000443843">
    <property type="component" value="Unassembled WGS sequence"/>
</dbReference>
<keyword evidence="2" id="KW-0520">NAD</keyword>
<organism evidence="6 7">
    <name type="scientific">Pseudooceanicola pacificus</name>
    <dbReference type="NCBI Taxonomy" id="2676438"/>
    <lineage>
        <taxon>Bacteria</taxon>
        <taxon>Pseudomonadati</taxon>
        <taxon>Pseudomonadota</taxon>
        <taxon>Alphaproteobacteria</taxon>
        <taxon>Rhodobacterales</taxon>
        <taxon>Paracoccaceae</taxon>
        <taxon>Pseudooceanicola</taxon>
    </lineage>
</organism>
<dbReference type="InterPro" id="IPR036291">
    <property type="entry name" value="NAD(P)-bd_dom_sf"/>
</dbReference>
<sequence>MHGKIAVVGIGLMGGNMARRLHESGCEVTGYDLSQESVTALRADGLEATNDLAHAVGDADVIVCSLPNSQIVRTAWMAEGGVLAHAKPGALVVEMSSIDPDTMKDLAAACAESGLRPLDVPVSGGPAEARAGSLVLLVGGAEADIDAARPVLELLGASLLHTGDVGTAKVVKLVNNVMTMGNVLVASEAFAMGTRAGVDPERLYDVLSQSGGRSHHFTKRFPNALKRNYDPGFKMQLGEKDVALAVEVARGLGQPMPMASLVREMYQMALGLGYRDRDIVALLDMYQRIGDGTLGNGPNTGS</sequence>
<evidence type="ECO:0000313" key="6">
    <source>
        <dbReference type="EMBL" id="MWB79345.1"/>
    </source>
</evidence>
<keyword evidence="7" id="KW-1185">Reference proteome</keyword>
<dbReference type="GO" id="GO:0050661">
    <property type="term" value="F:NADP binding"/>
    <property type="evidence" value="ECO:0007669"/>
    <property type="project" value="InterPro"/>
</dbReference>
<dbReference type="PANTHER" id="PTHR43060">
    <property type="entry name" value="3-HYDROXYISOBUTYRATE DEHYDROGENASE-LIKE 1, MITOCHONDRIAL-RELATED"/>
    <property type="match status" value="1"/>
</dbReference>
<proteinExistence type="predicted"/>
<evidence type="ECO:0000256" key="3">
    <source>
        <dbReference type="PIRSR" id="PIRSR000103-1"/>
    </source>
</evidence>
<dbReference type="PIRSF" id="PIRSF000103">
    <property type="entry name" value="HIBADH"/>
    <property type="match status" value="1"/>
</dbReference>
<comment type="caution">
    <text evidence="6">The sequence shown here is derived from an EMBL/GenBank/DDBJ whole genome shotgun (WGS) entry which is preliminary data.</text>
</comment>
<reference evidence="6 7" key="1">
    <citation type="submission" date="2019-11" db="EMBL/GenBank/DDBJ databases">
        <title>Pseudooceanicola pacifica sp. nov., isolated from deep-sea sediment of the Pacific Ocean.</title>
        <authorList>
            <person name="Lyu L."/>
        </authorList>
    </citation>
    <scope>NUCLEOTIDE SEQUENCE [LARGE SCALE GENOMIC DNA]</scope>
    <source>
        <strain evidence="6 7">216_PA32_1</strain>
    </source>
</reference>
<name>A0A844W876_9RHOB</name>
<evidence type="ECO:0000256" key="1">
    <source>
        <dbReference type="ARBA" id="ARBA00023002"/>
    </source>
</evidence>
<dbReference type="SUPFAM" id="SSF48179">
    <property type="entry name" value="6-phosphogluconate dehydrogenase C-terminal domain-like"/>
    <property type="match status" value="1"/>
</dbReference>
<dbReference type="RefSeq" id="WP_160383559.1">
    <property type="nucleotide sequence ID" value="NZ_WNXQ01000010.1"/>
</dbReference>
<dbReference type="GO" id="GO:0051287">
    <property type="term" value="F:NAD binding"/>
    <property type="evidence" value="ECO:0007669"/>
    <property type="project" value="InterPro"/>
</dbReference>
<dbReference type="EMBL" id="WNXQ01000010">
    <property type="protein sequence ID" value="MWB79345.1"/>
    <property type="molecule type" value="Genomic_DNA"/>
</dbReference>